<dbReference type="PANTHER" id="PTHR35585">
    <property type="entry name" value="HHE DOMAIN PROTEIN (AFU_ORTHOLOGUE AFUA_4G00730)"/>
    <property type="match status" value="1"/>
</dbReference>
<gene>
    <name evidence="3" type="ORF">NIIDNTM18_52460</name>
</gene>
<protein>
    <recommendedName>
        <fullName evidence="2">Hemerythrin-like domain-containing protein</fullName>
    </recommendedName>
</protein>
<sequence>MTTSLADQNLAQLGGPYSILTRQKRDHIELERLLHRIDATTGAERQNYLTELCRLVFPHAFAEESVLWPAIRKMVPGGEPLTLEIEKEHQEINELFAELEKVPEDDPRYPQLWEHIKSLLREDVRDEEDRLLPMLQDVVDRRTLIQLGWAWEAVRRTAPTRPHPVVARRPPGNVVAAAPLTVLDRARDHLDRGARRSSGRAKGVFASASAGLARVAGMVEHVPPLTHGEDPSTNSPRRPETSS</sequence>
<name>A0A6S6PJ24_9MYCO</name>
<dbReference type="Proteomes" id="UP000515734">
    <property type="component" value="Chromosome"/>
</dbReference>
<accession>A0A6S6PJ24</accession>
<feature type="region of interest" description="Disordered" evidence="1">
    <location>
        <begin position="220"/>
        <end position="243"/>
    </location>
</feature>
<evidence type="ECO:0000313" key="3">
    <source>
        <dbReference type="EMBL" id="BCI55968.1"/>
    </source>
</evidence>
<reference evidence="3 4" key="1">
    <citation type="submission" date="2020-07" db="EMBL/GenBank/DDBJ databases">
        <title>Complete genome sequence of Mycolicibacterium litorale like strain isolated from cardiac implantable electronic device infection.</title>
        <authorList>
            <person name="Fukano H."/>
            <person name="Miyama H."/>
            <person name="Hoshino Y."/>
        </authorList>
    </citation>
    <scope>NUCLEOTIDE SEQUENCE [LARGE SCALE GENOMIC DNA]</scope>
    <source>
        <strain evidence="3 4">NIIDNTM18</strain>
    </source>
</reference>
<evidence type="ECO:0000256" key="1">
    <source>
        <dbReference type="SAM" id="MobiDB-lite"/>
    </source>
</evidence>
<dbReference type="AlphaFoldDB" id="A0A6S6PJ24"/>
<evidence type="ECO:0000259" key="2">
    <source>
        <dbReference type="Pfam" id="PF01814"/>
    </source>
</evidence>
<dbReference type="CDD" id="cd12108">
    <property type="entry name" value="Hr-like"/>
    <property type="match status" value="1"/>
</dbReference>
<dbReference type="RefSeq" id="WP_185293592.1">
    <property type="nucleotide sequence ID" value="NZ_AP023287.1"/>
</dbReference>
<feature type="domain" description="Hemerythrin-like" evidence="2">
    <location>
        <begin position="21"/>
        <end position="135"/>
    </location>
</feature>
<organism evidence="3 4">
    <name type="scientific">Mycolicibacterium litorale</name>
    <dbReference type="NCBI Taxonomy" id="758802"/>
    <lineage>
        <taxon>Bacteria</taxon>
        <taxon>Bacillati</taxon>
        <taxon>Actinomycetota</taxon>
        <taxon>Actinomycetes</taxon>
        <taxon>Mycobacteriales</taxon>
        <taxon>Mycobacteriaceae</taxon>
        <taxon>Mycolicibacterium</taxon>
    </lineage>
</organism>
<dbReference type="Pfam" id="PF01814">
    <property type="entry name" value="Hemerythrin"/>
    <property type="match status" value="1"/>
</dbReference>
<dbReference type="Gene3D" id="1.20.120.520">
    <property type="entry name" value="nmb1532 protein domain like"/>
    <property type="match status" value="1"/>
</dbReference>
<evidence type="ECO:0000313" key="4">
    <source>
        <dbReference type="Proteomes" id="UP000515734"/>
    </source>
</evidence>
<dbReference type="PANTHER" id="PTHR35585:SF1">
    <property type="entry name" value="HHE DOMAIN PROTEIN (AFU_ORTHOLOGUE AFUA_4G00730)"/>
    <property type="match status" value="1"/>
</dbReference>
<dbReference type="EMBL" id="AP023287">
    <property type="protein sequence ID" value="BCI55968.1"/>
    <property type="molecule type" value="Genomic_DNA"/>
</dbReference>
<proteinExistence type="predicted"/>
<dbReference type="InterPro" id="IPR012312">
    <property type="entry name" value="Hemerythrin-like"/>
</dbReference>